<reference evidence="2 3" key="1">
    <citation type="journal article" date="2015" name="Genome Announc.">
        <title>Genome sequencing of 18 francisella strains to aid in assay development and testing.</title>
        <authorList>
            <person name="Johnson S.L."/>
            <person name="Daligault H.E."/>
            <person name="Davenport K.W."/>
            <person name="Coyne S.R."/>
            <person name="Frey K.G."/>
            <person name="Koroleva G.I."/>
            <person name="Broomall S.M."/>
            <person name="Bishop-Lilly K.A."/>
            <person name="Bruce D.C."/>
            <person name="Chertkov O."/>
            <person name="Freitas T."/>
            <person name="Jaissle J."/>
            <person name="Ladner J.T."/>
            <person name="Rosenzweig C.N."/>
            <person name="Gibbons H.S."/>
            <person name="Palacios G.F."/>
            <person name="Redden C.L."/>
            <person name="Xu Y."/>
            <person name="Minogue T.D."/>
            <person name="Chain P.S."/>
        </authorList>
    </citation>
    <scope>NUCLEOTIDE SEQUENCE [LARGE SCALE GENOMIC DNA]</scope>
    <source>
        <strain evidence="2 3">GA01-2794</strain>
    </source>
</reference>
<dbReference type="OrthoDB" id="9151463at2"/>
<protein>
    <submittedName>
        <fullName evidence="2">Helix-turn-helix domain protein</fullName>
    </submittedName>
</protein>
<dbReference type="KEGG" id="fpz:LA55_1246"/>
<dbReference type="EMBL" id="CP009440">
    <property type="protein sequence ID" value="AJI54009.1"/>
    <property type="molecule type" value="Genomic_DNA"/>
</dbReference>
<dbReference type="AlphaFoldDB" id="A0A0B6CU55"/>
<accession>A0A0B6CU55</accession>
<evidence type="ECO:0000313" key="3">
    <source>
        <dbReference type="Proteomes" id="UP000031830"/>
    </source>
</evidence>
<evidence type="ECO:0000256" key="1">
    <source>
        <dbReference type="SAM" id="MobiDB-lite"/>
    </source>
</evidence>
<dbReference type="InterPro" id="IPR036388">
    <property type="entry name" value="WH-like_DNA-bd_sf"/>
</dbReference>
<organism evidence="2 3">
    <name type="scientific">Francisella philomiragia</name>
    <dbReference type="NCBI Taxonomy" id="28110"/>
    <lineage>
        <taxon>Bacteria</taxon>
        <taxon>Pseudomonadati</taxon>
        <taxon>Pseudomonadota</taxon>
        <taxon>Gammaproteobacteria</taxon>
        <taxon>Thiotrichales</taxon>
        <taxon>Francisellaceae</taxon>
        <taxon>Francisella</taxon>
    </lineage>
</organism>
<name>A0A0B6CU55_9GAMM</name>
<proteinExistence type="predicted"/>
<gene>
    <name evidence="2" type="ORF">LA55_1246</name>
</gene>
<dbReference type="Pfam" id="PF13730">
    <property type="entry name" value="HTH_36"/>
    <property type="match status" value="1"/>
</dbReference>
<feature type="compositionally biased region" description="Polar residues" evidence="1">
    <location>
        <begin position="104"/>
        <end position="137"/>
    </location>
</feature>
<feature type="region of interest" description="Disordered" evidence="1">
    <location>
        <begin position="104"/>
        <end position="149"/>
    </location>
</feature>
<sequence>MSVQAISWAFQQKIKDASPKLVLLALANFANDDGVAYPSYSTLQEVTSRSRQTISNSLEKLVELELLVKADQDYIAKKYNKNQNCYILNFDKFINEFNKKTSPKNLNLESENSSKTSQVSRLVNSVDQSNEKTTSVQPLDRGSPTTRLKPLINNNKQIKEKINKKENDVKSKLEKSKLSQKVKDSLADYFTHREELAKSNKTYRLTEIAINRIIKSVESNKHKDDDARVEAIDNAIASNWKGIFPVKENKLKPHVYDGKTPDAFGNYGYCPEMGF</sequence>
<dbReference type="Gene3D" id="1.10.10.10">
    <property type="entry name" value="Winged helix-like DNA-binding domain superfamily/Winged helix DNA-binding domain"/>
    <property type="match status" value="1"/>
</dbReference>
<dbReference type="Proteomes" id="UP000031830">
    <property type="component" value="Chromosome"/>
</dbReference>
<dbReference type="RefSeq" id="WP_044526376.1">
    <property type="nucleotide sequence ID" value="NZ_CP009440.1"/>
</dbReference>
<evidence type="ECO:0000313" key="2">
    <source>
        <dbReference type="EMBL" id="AJI54009.1"/>
    </source>
</evidence>